<dbReference type="Pfam" id="PF00085">
    <property type="entry name" value="Thioredoxin"/>
    <property type="match status" value="1"/>
</dbReference>
<dbReference type="EMBL" id="CAWYQH010000141">
    <property type="protein sequence ID" value="CAK8695105.1"/>
    <property type="molecule type" value="Genomic_DNA"/>
</dbReference>
<feature type="domain" description="Thioredoxin" evidence="2">
    <location>
        <begin position="136"/>
        <end position="201"/>
    </location>
</feature>
<dbReference type="InterPro" id="IPR013766">
    <property type="entry name" value="Thioredoxin_domain"/>
</dbReference>
<name>A0ABP0GTQ5_CLALP</name>
<evidence type="ECO:0000259" key="2">
    <source>
        <dbReference type="Pfam" id="PF00085"/>
    </source>
</evidence>
<gene>
    <name evidence="3" type="ORF">CVLEPA_LOCUS28391</name>
</gene>
<feature type="transmembrane region" description="Helical" evidence="1">
    <location>
        <begin position="20"/>
        <end position="38"/>
    </location>
</feature>
<keyword evidence="4" id="KW-1185">Reference proteome</keyword>
<protein>
    <recommendedName>
        <fullName evidence="2">Thioredoxin domain-containing protein</fullName>
    </recommendedName>
</protein>
<keyword evidence="1" id="KW-0472">Membrane</keyword>
<keyword evidence="1" id="KW-1133">Transmembrane helix</keyword>
<evidence type="ECO:0000313" key="3">
    <source>
        <dbReference type="EMBL" id="CAK8695105.1"/>
    </source>
</evidence>
<sequence>MAIFTPLYFLLKNSKSVKKSITPGLLSSIFMSLLFVLTRKVQPVCQYLPNQDGIKCKFEWREVEMFIFYLCLMVLKNRTAVSVQQMITSSLTYSKLANAVLFYRVDPRLGIAYSFLCLVRIYIFPENFVDGPEEIIYFSDKTLEETLAEDRRVTWMIAFYTTWSPPCHAVMPAFACLSNEYATDFFRFGKVDVGKYPKAAER</sequence>
<comment type="caution">
    <text evidence="3">The sequence shown here is derived from an EMBL/GenBank/DDBJ whole genome shotgun (WGS) entry which is preliminary data.</text>
</comment>
<evidence type="ECO:0000313" key="4">
    <source>
        <dbReference type="Proteomes" id="UP001642483"/>
    </source>
</evidence>
<proteinExistence type="predicted"/>
<keyword evidence="1" id="KW-0812">Transmembrane</keyword>
<organism evidence="3 4">
    <name type="scientific">Clavelina lepadiformis</name>
    <name type="common">Light-bulb sea squirt</name>
    <name type="synonym">Ascidia lepadiformis</name>
    <dbReference type="NCBI Taxonomy" id="159417"/>
    <lineage>
        <taxon>Eukaryota</taxon>
        <taxon>Metazoa</taxon>
        <taxon>Chordata</taxon>
        <taxon>Tunicata</taxon>
        <taxon>Ascidiacea</taxon>
        <taxon>Aplousobranchia</taxon>
        <taxon>Clavelinidae</taxon>
        <taxon>Clavelina</taxon>
    </lineage>
</organism>
<reference evidence="3 4" key="1">
    <citation type="submission" date="2024-02" db="EMBL/GenBank/DDBJ databases">
        <authorList>
            <person name="Daric V."/>
            <person name="Darras S."/>
        </authorList>
    </citation>
    <scope>NUCLEOTIDE SEQUENCE [LARGE SCALE GENOMIC DNA]</scope>
</reference>
<dbReference type="Gene3D" id="3.40.30.10">
    <property type="entry name" value="Glutaredoxin"/>
    <property type="match status" value="1"/>
</dbReference>
<dbReference type="InterPro" id="IPR036249">
    <property type="entry name" value="Thioredoxin-like_sf"/>
</dbReference>
<evidence type="ECO:0000256" key="1">
    <source>
        <dbReference type="SAM" id="Phobius"/>
    </source>
</evidence>
<dbReference type="Proteomes" id="UP001642483">
    <property type="component" value="Unassembled WGS sequence"/>
</dbReference>
<accession>A0ABP0GTQ5</accession>
<dbReference type="SUPFAM" id="SSF52833">
    <property type="entry name" value="Thioredoxin-like"/>
    <property type="match status" value="1"/>
</dbReference>